<evidence type="ECO:0008006" key="4">
    <source>
        <dbReference type="Google" id="ProtNLM"/>
    </source>
</evidence>
<dbReference type="Gene3D" id="2.40.160.60">
    <property type="entry name" value="Outer membrane protein transport protein (OMPP1/FadL/TodX)"/>
    <property type="match status" value="1"/>
</dbReference>
<feature type="signal peptide" evidence="1">
    <location>
        <begin position="1"/>
        <end position="25"/>
    </location>
</feature>
<comment type="caution">
    <text evidence="2">The sequence shown here is derived from an EMBL/GenBank/DDBJ whole genome shotgun (WGS) entry which is preliminary data.</text>
</comment>
<dbReference type="Proteomes" id="UP000179129">
    <property type="component" value="Unassembled WGS sequence"/>
</dbReference>
<dbReference type="SUPFAM" id="SSF56935">
    <property type="entry name" value="Porins"/>
    <property type="match status" value="1"/>
</dbReference>
<sequence>MIRFIKNNISAALAAICLCTTSLSAAGGSGFNPADGIPKGFSEAGTRAAEFLTIPVGCRGVAMGGAYGALADDISAVWWNPAGLGFLSGPQVFLTVADQPLDVNYTYTAGAAPLMAGKLILGGFMGMLTMGDQEITTVTQPEGTGATFSSYSLQSGGTLAWNFSDRASAGMNIKYVHEDIAGNTQGTVAFDLGTNYHTVFLGREIRLAFLIRNIGGNLAFTGNGLKISLKPEDLYPGNNIARQDSRALRRATRFKLPTSFHISLCYALHSGEQNNLLVAGEFSQNNNMPASYSAGSELTRKLGKNTSASLRGGWEFRGDELGLTGSDMLRGLSAGGGISYDFLSFRGSIDYAYRDWGRLSSSNLFSLGISF</sequence>
<evidence type="ECO:0000313" key="2">
    <source>
        <dbReference type="EMBL" id="OGG05922.1"/>
    </source>
</evidence>
<dbReference type="STRING" id="1817867.A3F83_04960"/>
<dbReference type="AlphaFoldDB" id="A0A1F5Z1C2"/>
<accession>A0A1F5Z1C2</accession>
<gene>
    <name evidence="2" type="ORF">A3F83_04960</name>
</gene>
<proteinExistence type="predicted"/>
<protein>
    <recommendedName>
        <fullName evidence="4">PorV/PorQ family protein</fullName>
    </recommendedName>
</protein>
<dbReference type="NCBIfam" id="NF033709">
    <property type="entry name" value="PorV_fam"/>
    <property type="match status" value="1"/>
</dbReference>
<feature type="chain" id="PRO_5009522760" description="PorV/PorQ family protein" evidence="1">
    <location>
        <begin position="26"/>
        <end position="371"/>
    </location>
</feature>
<organism evidence="2 3">
    <name type="scientific">Candidatus Glassbacteria bacterium RIFCSPLOWO2_12_FULL_58_11</name>
    <dbReference type="NCBI Taxonomy" id="1817867"/>
    <lineage>
        <taxon>Bacteria</taxon>
        <taxon>Candidatus Glassiibacteriota</taxon>
    </lineage>
</organism>
<keyword evidence="1" id="KW-0732">Signal</keyword>
<reference evidence="2 3" key="1">
    <citation type="journal article" date="2016" name="Nat. Commun.">
        <title>Thousands of microbial genomes shed light on interconnected biogeochemical processes in an aquifer system.</title>
        <authorList>
            <person name="Anantharaman K."/>
            <person name="Brown C.T."/>
            <person name="Hug L.A."/>
            <person name="Sharon I."/>
            <person name="Castelle C.J."/>
            <person name="Probst A.J."/>
            <person name="Thomas B.C."/>
            <person name="Singh A."/>
            <person name="Wilkins M.J."/>
            <person name="Karaoz U."/>
            <person name="Brodie E.L."/>
            <person name="Williams K.H."/>
            <person name="Hubbard S.S."/>
            <person name="Banfield J.F."/>
        </authorList>
    </citation>
    <scope>NUCLEOTIDE SEQUENCE [LARGE SCALE GENOMIC DNA]</scope>
</reference>
<evidence type="ECO:0000313" key="3">
    <source>
        <dbReference type="Proteomes" id="UP000179129"/>
    </source>
</evidence>
<evidence type="ECO:0000256" key="1">
    <source>
        <dbReference type="SAM" id="SignalP"/>
    </source>
</evidence>
<name>A0A1F5Z1C2_9BACT</name>
<dbReference type="EMBL" id="MFIX01000034">
    <property type="protein sequence ID" value="OGG05922.1"/>
    <property type="molecule type" value="Genomic_DNA"/>
</dbReference>